<dbReference type="EMBL" id="MU853364">
    <property type="protein sequence ID" value="KAK4108321.1"/>
    <property type="molecule type" value="Genomic_DNA"/>
</dbReference>
<evidence type="ECO:0000256" key="7">
    <source>
        <dbReference type="PIRSR" id="PIRSR602403-1"/>
    </source>
</evidence>
<evidence type="ECO:0000313" key="10">
    <source>
        <dbReference type="Proteomes" id="UP001302812"/>
    </source>
</evidence>
<keyword evidence="4 7" id="KW-0479">Metal-binding</keyword>
<evidence type="ECO:0000256" key="8">
    <source>
        <dbReference type="SAM" id="MobiDB-lite"/>
    </source>
</evidence>
<comment type="similarity">
    <text evidence="2">Belongs to the cytochrome P450 family.</text>
</comment>
<dbReference type="GO" id="GO:0008395">
    <property type="term" value="F:steroid hydroxylase activity"/>
    <property type="evidence" value="ECO:0007669"/>
    <property type="project" value="TreeGrafter"/>
</dbReference>
<dbReference type="SUPFAM" id="SSF48264">
    <property type="entry name" value="Cytochrome P450"/>
    <property type="match status" value="1"/>
</dbReference>
<evidence type="ECO:0000256" key="1">
    <source>
        <dbReference type="ARBA" id="ARBA00001971"/>
    </source>
</evidence>
<evidence type="ECO:0000313" key="9">
    <source>
        <dbReference type="EMBL" id="KAK4108321.1"/>
    </source>
</evidence>
<comment type="cofactor">
    <cofactor evidence="1 7">
        <name>heme</name>
        <dbReference type="ChEBI" id="CHEBI:30413"/>
    </cofactor>
</comment>
<reference evidence="9" key="2">
    <citation type="submission" date="2023-05" db="EMBL/GenBank/DDBJ databases">
        <authorList>
            <consortium name="Lawrence Berkeley National Laboratory"/>
            <person name="Steindorff A."/>
            <person name="Hensen N."/>
            <person name="Bonometti L."/>
            <person name="Westerberg I."/>
            <person name="Brannstrom I.O."/>
            <person name="Guillou S."/>
            <person name="Cros-Aarteil S."/>
            <person name="Calhoun S."/>
            <person name="Haridas S."/>
            <person name="Kuo A."/>
            <person name="Mondo S."/>
            <person name="Pangilinan J."/>
            <person name="Riley R."/>
            <person name="Labutti K."/>
            <person name="Andreopoulos B."/>
            <person name="Lipzen A."/>
            <person name="Chen C."/>
            <person name="Yanf M."/>
            <person name="Daum C."/>
            <person name="Ng V."/>
            <person name="Clum A."/>
            <person name="Ohm R."/>
            <person name="Martin F."/>
            <person name="Silar P."/>
            <person name="Natvig D."/>
            <person name="Lalanne C."/>
            <person name="Gautier V."/>
            <person name="Ament-Velasquez S.L."/>
            <person name="Kruys A."/>
            <person name="Hutchinson M.I."/>
            <person name="Powell A.J."/>
            <person name="Barry K."/>
            <person name="Miller A.N."/>
            <person name="Grigoriev I.V."/>
            <person name="Debuchy R."/>
            <person name="Gladieux P."/>
            <person name="Thoren M.H."/>
            <person name="Johannesson H."/>
        </authorList>
    </citation>
    <scope>NUCLEOTIDE SEQUENCE</scope>
    <source>
        <strain evidence="9">CBS 508.74</strain>
    </source>
</reference>
<feature type="compositionally biased region" description="Polar residues" evidence="8">
    <location>
        <begin position="489"/>
        <end position="505"/>
    </location>
</feature>
<dbReference type="CDD" id="cd11040">
    <property type="entry name" value="CYP7_CYP8-like"/>
    <property type="match status" value="1"/>
</dbReference>
<evidence type="ECO:0000256" key="2">
    <source>
        <dbReference type="ARBA" id="ARBA00010617"/>
    </source>
</evidence>
<dbReference type="GO" id="GO:0016705">
    <property type="term" value="F:oxidoreductase activity, acting on paired donors, with incorporation or reduction of molecular oxygen"/>
    <property type="evidence" value="ECO:0007669"/>
    <property type="project" value="InterPro"/>
</dbReference>
<comment type="caution">
    <text evidence="9">The sequence shown here is derived from an EMBL/GenBank/DDBJ whole genome shotgun (WGS) entry which is preliminary data.</text>
</comment>
<dbReference type="InterPro" id="IPR001128">
    <property type="entry name" value="Cyt_P450"/>
</dbReference>
<dbReference type="GO" id="GO:0005506">
    <property type="term" value="F:iron ion binding"/>
    <property type="evidence" value="ECO:0007669"/>
    <property type="project" value="InterPro"/>
</dbReference>
<dbReference type="InterPro" id="IPR050529">
    <property type="entry name" value="CYP450_sterol_14alpha_dmase"/>
</dbReference>
<dbReference type="PANTHER" id="PTHR24304">
    <property type="entry name" value="CYTOCHROME P450 FAMILY 7"/>
    <property type="match status" value="1"/>
</dbReference>
<dbReference type="Gene3D" id="1.10.630.10">
    <property type="entry name" value="Cytochrome P450"/>
    <property type="match status" value="1"/>
</dbReference>
<dbReference type="PANTHER" id="PTHR24304:SF2">
    <property type="entry name" value="24-HYDROXYCHOLESTEROL 7-ALPHA-HYDROXYLASE"/>
    <property type="match status" value="1"/>
</dbReference>
<organism evidence="9 10">
    <name type="scientific">Canariomyces notabilis</name>
    <dbReference type="NCBI Taxonomy" id="2074819"/>
    <lineage>
        <taxon>Eukaryota</taxon>
        <taxon>Fungi</taxon>
        <taxon>Dikarya</taxon>
        <taxon>Ascomycota</taxon>
        <taxon>Pezizomycotina</taxon>
        <taxon>Sordariomycetes</taxon>
        <taxon>Sordariomycetidae</taxon>
        <taxon>Sordariales</taxon>
        <taxon>Chaetomiaceae</taxon>
        <taxon>Canariomyces</taxon>
    </lineage>
</organism>
<name>A0AAN6QEU7_9PEZI</name>
<dbReference type="InterPro" id="IPR002403">
    <property type="entry name" value="Cyt_P450_E_grp-IV"/>
</dbReference>
<evidence type="ECO:0000256" key="5">
    <source>
        <dbReference type="ARBA" id="ARBA00023004"/>
    </source>
</evidence>
<dbReference type="RefSeq" id="XP_064665891.1">
    <property type="nucleotide sequence ID" value="XM_064812278.1"/>
</dbReference>
<dbReference type="AlphaFoldDB" id="A0AAN6QEU7"/>
<dbReference type="Proteomes" id="UP001302812">
    <property type="component" value="Unassembled WGS sequence"/>
</dbReference>
<feature type="binding site" description="axial binding residue" evidence="7">
    <location>
        <position position="536"/>
    </location>
    <ligand>
        <name>heme</name>
        <dbReference type="ChEBI" id="CHEBI:30413"/>
    </ligand>
    <ligandPart>
        <name>Fe</name>
        <dbReference type="ChEBI" id="CHEBI:18248"/>
    </ligandPart>
</feature>
<keyword evidence="5 7" id="KW-0408">Iron</keyword>
<dbReference type="InterPro" id="IPR036396">
    <property type="entry name" value="Cyt_P450_sf"/>
</dbReference>
<feature type="region of interest" description="Disordered" evidence="8">
    <location>
        <begin position="487"/>
        <end position="512"/>
    </location>
</feature>
<evidence type="ECO:0000256" key="3">
    <source>
        <dbReference type="ARBA" id="ARBA00022617"/>
    </source>
</evidence>
<dbReference type="PRINTS" id="PR00465">
    <property type="entry name" value="EP450IV"/>
</dbReference>
<gene>
    <name evidence="9" type="ORF">N656DRAFT_718402</name>
</gene>
<dbReference type="GeneID" id="89936403"/>
<keyword evidence="6" id="KW-0560">Oxidoreductase</keyword>
<protein>
    <submittedName>
        <fullName evidence="9">Cytochrome P450</fullName>
    </submittedName>
</protein>
<reference evidence="9" key="1">
    <citation type="journal article" date="2023" name="Mol. Phylogenet. Evol.">
        <title>Genome-scale phylogeny and comparative genomics of the fungal order Sordariales.</title>
        <authorList>
            <person name="Hensen N."/>
            <person name="Bonometti L."/>
            <person name="Westerberg I."/>
            <person name="Brannstrom I.O."/>
            <person name="Guillou S."/>
            <person name="Cros-Aarteil S."/>
            <person name="Calhoun S."/>
            <person name="Haridas S."/>
            <person name="Kuo A."/>
            <person name="Mondo S."/>
            <person name="Pangilinan J."/>
            <person name="Riley R."/>
            <person name="LaButti K."/>
            <person name="Andreopoulos B."/>
            <person name="Lipzen A."/>
            <person name="Chen C."/>
            <person name="Yan M."/>
            <person name="Daum C."/>
            <person name="Ng V."/>
            <person name="Clum A."/>
            <person name="Steindorff A."/>
            <person name="Ohm R.A."/>
            <person name="Martin F."/>
            <person name="Silar P."/>
            <person name="Natvig D.O."/>
            <person name="Lalanne C."/>
            <person name="Gautier V."/>
            <person name="Ament-Velasquez S.L."/>
            <person name="Kruys A."/>
            <person name="Hutchinson M.I."/>
            <person name="Powell A.J."/>
            <person name="Barry K."/>
            <person name="Miller A.N."/>
            <person name="Grigoriev I.V."/>
            <person name="Debuchy R."/>
            <person name="Gladieux P."/>
            <person name="Hiltunen Thoren M."/>
            <person name="Johannesson H."/>
        </authorList>
    </citation>
    <scope>NUCLEOTIDE SEQUENCE</scope>
    <source>
        <strain evidence="9">CBS 508.74</strain>
    </source>
</reference>
<dbReference type="GO" id="GO:0020037">
    <property type="term" value="F:heme binding"/>
    <property type="evidence" value="ECO:0007669"/>
    <property type="project" value="InterPro"/>
</dbReference>
<keyword evidence="3 7" id="KW-0349">Heme</keyword>
<sequence>MALESLLGSGLSWLSWWDGRLTAATAIVLLPLVLTYALTYLKASWIRNAGNKSAEPPQVPYAVPIVGNTLQFAYDTEGFLTRTLRRFKDVPFTLKVGLEKMYYIPYGEPVQAMFKHRDLSSKPIIIVAMRDQFGMPPEDLAIFERDGSGGNPKPLPGWEHMPPEHRIFHNQHRDLHNFLNGASLDGMTTRFIATYTARLRTTPLVGDEWTELPDLFGFLRNEMFHAACTALVGERIFELCPDFAAQFWDFDRHAITYLRRTPRWMAPQAYAIRDKVLASVKRWRAYAREQVDPADPALADVEYEPVWGARLLRARARMFDDAGASPDGAASMDLGLLWAANANVIPATGWALLNVLLDRDLTERALAEVRECYNKETGAFDVPALCSRPLLNGIYLESLRYSVATTSARNPVTPDFELLGGWKVPRDALMLSISWFGARDRDFWNTGRVLPNGKPEHPVDSFWAERFLEYPDDLASGPVRKPDEAIYRSSASQKPASQKPAQQRKTPQDDKRAKIVNHTAALQGYFFPYGGGPRICPGRHFAKQEMMAAVAVILREFEIELTDPVSTRNAKPDLSSFPTGATTPDRKIPVRIRRRQVNRPW</sequence>
<proteinExistence type="inferred from homology"/>
<keyword evidence="10" id="KW-1185">Reference proteome</keyword>
<accession>A0AAN6QEU7</accession>
<evidence type="ECO:0000256" key="6">
    <source>
        <dbReference type="ARBA" id="ARBA00023033"/>
    </source>
</evidence>
<keyword evidence="6" id="KW-0503">Monooxygenase</keyword>
<evidence type="ECO:0000256" key="4">
    <source>
        <dbReference type="ARBA" id="ARBA00022723"/>
    </source>
</evidence>
<dbReference type="Pfam" id="PF00067">
    <property type="entry name" value="p450"/>
    <property type="match status" value="1"/>
</dbReference>